<keyword evidence="2 5" id="KW-0812">Transmembrane</keyword>
<reference evidence="7 8" key="1">
    <citation type="journal article" date="2024" name="IMA Fungus">
        <title>IMA Genome - F19 : A genome assembly and annotation guide to empower mycologists, including annotated draft genome sequences of Ceratocystis pirilliformis, Diaporthe australafricana, Fusarium ophioides, Paecilomyces lecythidis, and Sporothrix stenoceras.</title>
        <authorList>
            <person name="Aylward J."/>
            <person name="Wilson A.M."/>
            <person name="Visagie C.M."/>
            <person name="Spraker J."/>
            <person name="Barnes I."/>
            <person name="Buitendag C."/>
            <person name="Ceriani C."/>
            <person name="Del Mar Angel L."/>
            <person name="du Plessis D."/>
            <person name="Fuchs T."/>
            <person name="Gasser K."/>
            <person name="Kramer D."/>
            <person name="Li W."/>
            <person name="Munsamy K."/>
            <person name="Piso A."/>
            <person name="Price J.L."/>
            <person name="Sonnekus B."/>
            <person name="Thomas C."/>
            <person name="van der Nest A."/>
            <person name="van Dijk A."/>
            <person name="van Heerden A."/>
            <person name="van Vuuren N."/>
            <person name="Yilmaz N."/>
            <person name="Duong T.A."/>
            <person name="van der Merwe N.A."/>
            <person name="Wingfield M.J."/>
            <person name="Wingfield B.D."/>
        </authorList>
    </citation>
    <scope>NUCLEOTIDE SEQUENCE [LARGE SCALE GENOMIC DNA]</scope>
    <source>
        <strain evidence="7 8">CMW 18300</strain>
    </source>
</reference>
<evidence type="ECO:0000313" key="8">
    <source>
        <dbReference type="Proteomes" id="UP001583177"/>
    </source>
</evidence>
<sequence length="479" mass="52985">MTLADLSTAGLDLVVFLTSLINFQGAIGYADPEVAIVLMTPRPYSTGLGYESPTEHTVDRTVTSALATNQLFHRLSQLEQTQQTQTVALDDLVSKVEKTDMPRVVGIKDRIACFQWTWFTSTMATGGIANVLASVPFRSQWLQVVGVIFFIFNICLFITNTGLLLTRFRLRPGSFRHSFTDRVESLFIPASLVSLGTILINICQYGVPKTGPWLLATMEALFWVWAVAAILISAGIYLILWSTLVFPIHTMTPVWVFPAYPLLLTAPFAGNLINSSVKIGHTSTLNALPIAMAAVAVQGMGFCLSFMILAAFIYRLMTQKLPRDMQRPGVFISIGPSGFTAAGLVQLGGLAGEILPEDFMMPGMTAHAVFILKLLSAMIGLWLWGLAVWFFFVSVGSFWKYARPEHEAKIGFQMTFFSFVFPNTALVTATYQIANAFSCRPLQIVGCVMAGLLVLVWAVIFVTMIRCIWKRELLWPKDE</sequence>
<comment type="caution">
    <text evidence="7">The sequence shown here is derived from an EMBL/GenBank/DDBJ whole genome shotgun (WGS) entry which is preliminary data.</text>
</comment>
<feature type="transmembrane region" description="Helical" evidence="5">
    <location>
        <begin position="116"/>
        <end position="135"/>
    </location>
</feature>
<feature type="transmembrane region" description="Helical" evidence="5">
    <location>
        <begin position="443"/>
        <end position="469"/>
    </location>
</feature>
<feature type="signal peptide" evidence="6">
    <location>
        <begin position="1"/>
        <end position="28"/>
    </location>
</feature>
<dbReference type="InterPro" id="IPR038665">
    <property type="entry name" value="Voltage-dep_anion_channel_sf"/>
</dbReference>
<comment type="subcellular location">
    <subcellularLocation>
        <location evidence="1">Membrane</location>
        <topology evidence="1">Multi-pass membrane protein</topology>
    </subcellularLocation>
</comment>
<dbReference type="Pfam" id="PF03595">
    <property type="entry name" value="SLAC1"/>
    <property type="match status" value="1"/>
</dbReference>
<feature type="transmembrane region" description="Helical" evidence="5">
    <location>
        <begin position="410"/>
        <end position="431"/>
    </location>
</feature>
<feature type="transmembrane region" description="Helical" evidence="5">
    <location>
        <begin position="220"/>
        <end position="240"/>
    </location>
</feature>
<feature type="transmembrane region" description="Helical" evidence="5">
    <location>
        <begin position="370"/>
        <end position="398"/>
    </location>
</feature>
<protein>
    <recommendedName>
        <fullName evidence="9">Malic acid transport protein</fullName>
    </recommendedName>
</protein>
<gene>
    <name evidence="7" type="ORF">Daus18300_002656</name>
</gene>
<feature type="transmembrane region" description="Helical" evidence="5">
    <location>
        <begin position="290"/>
        <end position="317"/>
    </location>
</feature>
<evidence type="ECO:0000256" key="4">
    <source>
        <dbReference type="ARBA" id="ARBA00023136"/>
    </source>
</evidence>
<dbReference type="InterPro" id="IPR004695">
    <property type="entry name" value="SLAC1/Mae1/Ssu1/TehA"/>
</dbReference>
<proteinExistence type="predicted"/>
<evidence type="ECO:0000256" key="1">
    <source>
        <dbReference type="ARBA" id="ARBA00004141"/>
    </source>
</evidence>
<dbReference type="PANTHER" id="PTHR31162:SF3">
    <property type="entry name" value="TRANSPORTER_MALIC ACID TRANSPORT PROTEIN, PUTATIVE-RELATED"/>
    <property type="match status" value="1"/>
</dbReference>
<feature type="chain" id="PRO_5046106606" description="Malic acid transport protein" evidence="6">
    <location>
        <begin position="29"/>
        <end position="479"/>
    </location>
</feature>
<organism evidence="7 8">
    <name type="scientific">Diaporthe australafricana</name>
    <dbReference type="NCBI Taxonomy" id="127596"/>
    <lineage>
        <taxon>Eukaryota</taxon>
        <taxon>Fungi</taxon>
        <taxon>Dikarya</taxon>
        <taxon>Ascomycota</taxon>
        <taxon>Pezizomycotina</taxon>
        <taxon>Sordariomycetes</taxon>
        <taxon>Sordariomycetidae</taxon>
        <taxon>Diaporthales</taxon>
        <taxon>Diaporthaceae</taxon>
        <taxon>Diaporthe</taxon>
    </lineage>
</organism>
<feature type="transmembrane region" description="Helical" evidence="5">
    <location>
        <begin position="329"/>
        <end position="350"/>
    </location>
</feature>
<evidence type="ECO:0000256" key="2">
    <source>
        <dbReference type="ARBA" id="ARBA00022692"/>
    </source>
</evidence>
<dbReference type="Proteomes" id="UP001583177">
    <property type="component" value="Unassembled WGS sequence"/>
</dbReference>
<dbReference type="InterPro" id="IPR030185">
    <property type="entry name" value="Mae1"/>
</dbReference>
<evidence type="ECO:0000256" key="5">
    <source>
        <dbReference type="SAM" id="Phobius"/>
    </source>
</evidence>
<keyword evidence="3 5" id="KW-1133">Transmembrane helix</keyword>
<accession>A0ABR3XMS0</accession>
<keyword evidence="8" id="KW-1185">Reference proteome</keyword>
<dbReference type="CDD" id="cd09317">
    <property type="entry name" value="TDT_Mae1_like"/>
    <property type="match status" value="1"/>
</dbReference>
<evidence type="ECO:0000313" key="7">
    <source>
        <dbReference type="EMBL" id="KAL1877046.1"/>
    </source>
</evidence>
<feature type="transmembrane region" description="Helical" evidence="5">
    <location>
        <begin position="252"/>
        <end position="270"/>
    </location>
</feature>
<dbReference type="Gene3D" id="1.50.10.150">
    <property type="entry name" value="Voltage-dependent anion channel"/>
    <property type="match status" value="1"/>
</dbReference>
<feature type="transmembrane region" description="Helical" evidence="5">
    <location>
        <begin position="186"/>
        <end position="208"/>
    </location>
</feature>
<dbReference type="PANTHER" id="PTHR31162">
    <property type="entry name" value="MALIC ACID TRANSPORT PROTEIN-RELATED"/>
    <property type="match status" value="1"/>
</dbReference>
<dbReference type="EMBL" id="JAWRVE010000015">
    <property type="protein sequence ID" value="KAL1877046.1"/>
    <property type="molecule type" value="Genomic_DNA"/>
</dbReference>
<feature type="transmembrane region" description="Helical" evidence="5">
    <location>
        <begin position="141"/>
        <end position="165"/>
    </location>
</feature>
<keyword evidence="4 5" id="KW-0472">Membrane</keyword>
<evidence type="ECO:0000256" key="6">
    <source>
        <dbReference type="SAM" id="SignalP"/>
    </source>
</evidence>
<evidence type="ECO:0008006" key="9">
    <source>
        <dbReference type="Google" id="ProtNLM"/>
    </source>
</evidence>
<keyword evidence="6" id="KW-0732">Signal</keyword>
<name>A0ABR3XMS0_9PEZI</name>
<evidence type="ECO:0000256" key="3">
    <source>
        <dbReference type="ARBA" id="ARBA00022989"/>
    </source>
</evidence>